<dbReference type="CDD" id="cd06223">
    <property type="entry name" value="PRTases_typeI"/>
    <property type="match status" value="1"/>
</dbReference>
<proteinExistence type="predicted"/>
<dbReference type="Gene3D" id="3.30.1310.20">
    <property type="entry name" value="PRTase-like"/>
    <property type="match status" value="1"/>
</dbReference>
<evidence type="ECO:0000313" key="2">
    <source>
        <dbReference type="EMBL" id="QDG50538.1"/>
    </source>
</evidence>
<dbReference type="InterPro" id="IPR000836">
    <property type="entry name" value="PRTase_dom"/>
</dbReference>
<dbReference type="SUPFAM" id="SSF53271">
    <property type="entry name" value="PRTase-like"/>
    <property type="match status" value="1"/>
</dbReference>
<dbReference type="Proteomes" id="UP000315995">
    <property type="component" value="Chromosome"/>
</dbReference>
<gene>
    <name evidence="2" type="ORF">FIV42_07265</name>
</gene>
<sequence>MDKFSDREDAGRQLAQALQHYAEEHPIVLGLPRGGVPVAFEVARALGAPLDVWVVRKVGAPWQPELGVGAVAEDDNVYLSHAMLAQLGLSEDRFADAIRAKHGEVEERVRKFRKEQRTPRLRDRTVILVDDGIATGGTVRAAIHSVRSHAPRRLVLAVPVAAQQTVAALEGEVDELVALKAPDDLLAIGFWYDDFRQVPDEEVVRLLDRARDELPAAEYRPSGGESHPRSSP</sequence>
<dbReference type="GO" id="GO:0016757">
    <property type="term" value="F:glycosyltransferase activity"/>
    <property type="evidence" value="ECO:0007669"/>
    <property type="project" value="UniProtKB-KW"/>
</dbReference>
<dbReference type="InterPro" id="IPR029057">
    <property type="entry name" value="PRTase-like"/>
</dbReference>
<accession>A0A4Y6PQE4</accession>
<protein>
    <submittedName>
        <fullName evidence="2">Phosphoribosyltransferase</fullName>
    </submittedName>
</protein>
<keyword evidence="2" id="KW-0328">Glycosyltransferase</keyword>
<dbReference type="RefSeq" id="WP_141197030.1">
    <property type="nucleotide sequence ID" value="NZ_CP041186.1"/>
</dbReference>
<name>A0A4Y6PQE4_PERCE</name>
<keyword evidence="2" id="KW-0808">Transferase</keyword>
<organism evidence="2 3">
    <name type="scientific">Persicimonas caeni</name>
    <dbReference type="NCBI Taxonomy" id="2292766"/>
    <lineage>
        <taxon>Bacteria</taxon>
        <taxon>Deltaproteobacteria</taxon>
        <taxon>Bradymonadales</taxon>
        <taxon>Bradymonadaceae</taxon>
        <taxon>Persicimonas</taxon>
    </lineage>
</organism>
<feature type="domain" description="Phosphoribosyltransferase" evidence="1">
    <location>
        <begin position="11"/>
        <end position="170"/>
    </location>
</feature>
<dbReference type="EMBL" id="CP041186">
    <property type="protein sequence ID" value="QDG50538.1"/>
    <property type="molecule type" value="Genomic_DNA"/>
</dbReference>
<evidence type="ECO:0000259" key="1">
    <source>
        <dbReference type="Pfam" id="PF00156"/>
    </source>
</evidence>
<accession>A0A5B8Y7U3</accession>
<keyword evidence="3" id="KW-1185">Reference proteome</keyword>
<dbReference type="Gene3D" id="3.40.50.2020">
    <property type="match status" value="1"/>
</dbReference>
<dbReference type="Pfam" id="PF00156">
    <property type="entry name" value="Pribosyltran"/>
    <property type="match status" value="1"/>
</dbReference>
<dbReference type="AlphaFoldDB" id="A0A4Y6PQE4"/>
<dbReference type="OrthoDB" id="5421180at2"/>
<reference evidence="2 3" key="1">
    <citation type="submission" date="2019-06" db="EMBL/GenBank/DDBJ databases">
        <title>Persicimonas caeni gen. nov., sp. nov., a predatory bacterium isolated from solar saltern.</title>
        <authorList>
            <person name="Wang S."/>
        </authorList>
    </citation>
    <scope>NUCLEOTIDE SEQUENCE [LARGE SCALE GENOMIC DNA]</scope>
    <source>
        <strain evidence="2 3">YN101</strain>
    </source>
</reference>
<evidence type="ECO:0000313" key="3">
    <source>
        <dbReference type="Proteomes" id="UP000315995"/>
    </source>
</evidence>